<name>A0A9Q9AM14_9PEZI</name>
<feature type="region of interest" description="Disordered" evidence="1">
    <location>
        <begin position="1"/>
        <end position="28"/>
    </location>
</feature>
<proteinExistence type="predicted"/>
<gene>
    <name evidence="2" type="ORF">Slin15195_G051030</name>
</gene>
<protein>
    <submittedName>
        <fullName evidence="2">Uncharacterized protein</fullName>
    </submittedName>
</protein>
<accession>A0A9Q9AM14</accession>
<evidence type="ECO:0000256" key="1">
    <source>
        <dbReference type="SAM" id="MobiDB-lite"/>
    </source>
</evidence>
<sequence>MSSHGGLGAQNCSNSWQPPERYRNGEDVAHAHPNWPVAIDTGCLLEEEPATDATWRTSLRPWDELEGAQLANMA</sequence>
<organism evidence="2 3">
    <name type="scientific">Septoria linicola</name>
    <dbReference type="NCBI Taxonomy" id="215465"/>
    <lineage>
        <taxon>Eukaryota</taxon>
        <taxon>Fungi</taxon>
        <taxon>Dikarya</taxon>
        <taxon>Ascomycota</taxon>
        <taxon>Pezizomycotina</taxon>
        <taxon>Dothideomycetes</taxon>
        <taxon>Dothideomycetidae</taxon>
        <taxon>Mycosphaerellales</taxon>
        <taxon>Mycosphaerellaceae</taxon>
        <taxon>Septoria</taxon>
    </lineage>
</organism>
<evidence type="ECO:0000313" key="3">
    <source>
        <dbReference type="Proteomes" id="UP001056384"/>
    </source>
</evidence>
<dbReference type="AlphaFoldDB" id="A0A9Q9AM14"/>
<evidence type="ECO:0000313" key="2">
    <source>
        <dbReference type="EMBL" id="USW51784.1"/>
    </source>
</evidence>
<reference evidence="2" key="1">
    <citation type="submission" date="2022-06" db="EMBL/GenBank/DDBJ databases">
        <title>Complete genome sequences of two strains of the flax pathogen Septoria linicola.</title>
        <authorList>
            <person name="Lapalu N."/>
            <person name="Simon A."/>
            <person name="Demenou B."/>
            <person name="Paumier D."/>
            <person name="Guillot M.-P."/>
            <person name="Gout L."/>
            <person name="Valade R."/>
        </authorList>
    </citation>
    <scope>NUCLEOTIDE SEQUENCE</scope>
    <source>
        <strain evidence="2">SE15195</strain>
    </source>
</reference>
<dbReference type="EMBL" id="CP099420">
    <property type="protein sequence ID" value="USW51784.1"/>
    <property type="molecule type" value="Genomic_DNA"/>
</dbReference>
<keyword evidence="3" id="KW-1185">Reference proteome</keyword>
<dbReference type="Proteomes" id="UP001056384">
    <property type="component" value="Chromosome 3"/>
</dbReference>